<dbReference type="SUPFAM" id="SSF82185">
    <property type="entry name" value="Histone H3 K4-specific methyltransferase SET7/9 N-terminal domain"/>
    <property type="match status" value="1"/>
</dbReference>
<feature type="transmembrane region" description="Helical" evidence="1">
    <location>
        <begin position="160"/>
        <end position="178"/>
    </location>
</feature>
<keyword evidence="1" id="KW-0472">Membrane</keyword>
<organism evidence="2">
    <name type="scientific">Orpheovirus IHUMI-LCC2</name>
    <dbReference type="NCBI Taxonomy" id="2023057"/>
    <lineage>
        <taxon>Viruses</taxon>
        <taxon>Varidnaviria</taxon>
        <taxon>Bamfordvirae</taxon>
        <taxon>Nucleocytoviricota</taxon>
        <taxon>Megaviricetes</taxon>
        <taxon>Pimascovirales</taxon>
        <taxon>Ocovirineae</taxon>
        <taxon>Orpheoviridae</taxon>
        <taxon>Alphaorpheovirus</taxon>
        <taxon>Alphaorpheovirus massiliense</taxon>
    </lineage>
</organism>
<evidence type="ECO:0000313" key="2">
    <source>
        <dbReference type="EMBL" id="SNW62654.1"/>
    </source>
</evidence>
<gene>
    <name evidence="2" type="ORF">ORPV_750</name>
</gene>
<protein>
    <submittedName>
        <fullName evidence="2">Transmembrane domain-containing protein</fullName>
    </submittedName>
</protein>
<accession>A0A2I2L549</accession>
<reference evidence="2" key="1">
    <citation type="submission" date="2017-08" db="EMBL/GenBank/DDBJ databases">
        <authorList>
            <consortium name="Urmite Genomes"/>
        </authorList>
    </citation>
    <scope>NUCLEOTIDE SEQUENCE [LARGE SCALE GENOMIC DNA]</scope>
    <source>
        <strain evidence="2">IHUMI-LCC2</strain>
    </source>
</reference>
<sequence length="188" mass="22200">MENLVDDVFNIICFSNINVYRNLALTNKKINEKTKRFGSPILKFYDFIKSSDGNITKSYYKNKRTGQLEYLYEEWYGKTKIKEFTFVDGKRHGICTEWDGSGMLYSKVKYRHDVAIDGTYNNKDEKMFYVVVGLVMSIVVIMNLCHLCNIIKNKYKKTTYIIVKLLNLFVFNMFLYIGNKIKTIINYI</sequence>
<proteinExistence type="predicted"/>
<feature type="transmembrane region" description="Helical" evidence="1">
    <location>
        <begin position="127"/>
        <end position="148"/>
    </location>
</feature>
<evidence type="ECO:0000256" key="1">
    <source>
        <dbReference type="SAM" id="Phobius"/>
    </source>
</evidence>
<dbReference type="RefSeq" id="YP_009448956.1">
    <property type="nucleotide sequence ID" value="NC_036594.1"/>
</dbReference>
<keyword evidence="1" id="KW-1133">Transmembrane helix</keyword>
<name>A0A2I2L549_9VIRU</name>
<keyword evidence="1 2" id="KW-0812">Transmembrane</keyword>
<evidence type="ECO:0000313" key="3">
    <source>
        <dbReference type="Proteomes" id="UP000236316"/>
    </source>
</evidence>
<keyword evidence="3" id="KW-1185">Reference proteome</keyword>
<dbReference type="EMBL" id="LT906555">
    <property type="protein sequence ID" value="SNW62654.1"/>
    <property type="molecule type" value="Genomic_DNA"/>
</dbReference>
<dbReference type="KEGG" id="vg:35382572"/>
<dbReference type="GeneID" id="35382572"/>
<dbReference type="Proteomes" id="UP000236316">
    <property type="component" value="Segment"/>
</dbReference>